<reference evidence="3 4" key="1">
    <citation type="journal article" date="2009" name="Nature">
        <title>Evolution of pathogenicity and sexual reproduction in eight Candida genomes.</title>
        <authorList>
            <person name="Butler G."/>
            <person name="Rasmussen M.D."/>
            <person name="Lin M.F."/>
            <person name="Santos M.A."/>
            <person name="Sakthikumar S."/>
            <person name="Munro C.A."/>
            <person name="Rheinbay E."/>
            <person name="Grabherr M."/>
            <person name="Forche A."/>
            <person name="Reedy J.L."/>
            <person name="Agrafioti I."/>
            <person name="Arnaud M.B."/>
            <person name="Bates S."/>
            <person name="Brown A.J."/>
            <person name="Brunke S."/>
            <person name="Costanzo M.C."/>
            <person name="Fitzpatrick D.A."/>
            <person name="de Groot P.W."/>
            <person name="Harris D."/>
            <person name="Hoyer L.L."/>
            <person name="Hube B."/>
            <person name="Klis F.M."/>
            <person name="Kodira C."/>
            <person name="Lennard N."/>
            <person name="Logue M.E."/>
            <person name="Martin R."/>
            <person name="Neiman A.M."/>
            <person name="Nikolaou E."/>
            <person name="Quail M.A."/>
            <person name="Quinn J."/>
            <person name="Santos M.C."/>
            <person name="Schmitzberger F.F."/>
            <person name="Sherlock G."/>
            <person name="Shah P."/>
            <person name="Silverstein K.A."/>
            <person name="Skrzypek M.S."/>
            <person name="Soll D."/>
            <person name="Staggs R."/>
            <person name="Stansfield I."/>
            <person name="Stumpf M.P."/>
            <person name="Sudbery P.E."/>
            <person name="Srikantha T."/>
            <person name="Zeng Q."/>
            <person name="Berman J."/>
            <person name="Berriman M."/>
            <person name="Heitman J."/>
            <person name="Gow N.A."/>
            <person name="Lorenz M.C."/>
            <person name="Birren B.W."/>
            <person name="Kellis M."/>
            <person name="Cuomo C.A."/>
        </authorList>
    </citation>
    <scope>NUCLEOTIDE SEQUENCE [LARGE SCALE GENOMIC DNA]</scope>
    <source>
        <strain evidence="4">ATCC MYA-3404 / T1</strain>
    </source>
</reference>
<evidence type="ECO:0000256" key="2">
    <source>
        <dbReference type="SAM" id="Phobius"/>
    </source>
</evidence>
<feature type="transmembrane region" description="Helical" evidence="2">
    <location>
        <begin position="35"/>
        <end position="53"/>
    </location>
</feature>
<feature type="region of interest" description="Disordered" evidence="1">
    <location>
        <begin position="200"/>
        <end position="225"/>
    </location>
</feature>
<feature type="region of interest" description="Disordered" evidence="1">
    <location>
        <begin position="657"/>
        <end position="694"/>
    </location>
</feature>
<dbReference type="KEGG" id="ctp:CTRG_05136"/>
<dbReference type="EMBL" id="GG692401">
    <property type="protein sequence ID" value="EER31406.1"/>
    <property type="molecule type" value="Genomic_DNA"/>
</dbReference>
<dbReference type="AlphaFoldDB" id="C5MGE3"/>
<dbReference type="VEuPathDB" id="FungiDB:CTRG_05136"/>
<dbReference type="OrthoDB" id="4085918at2759"/>
<feature type="region of interest" description="Disordered" evidence="1">
    <location>
        <begin position="245"/>
        <end position="277"/>
    </location>
</feature>
<feature type="compositionally biased region" description="Polar residues" evidence="1">
    <location>
        <begin position="467"/>
        <end position="476"/>
    </location>
</feature>
<feature type="transmembrane region" description="Helical" evidence="2">
    <location>
        <begin position="96"/>
        <end position="118"/>
    </location>
</feature>
<evidence type="ECO:0000256" key="1">
    <source>
        <dbReference type="SAM" id="MobiDB-lite"/>
    </source>
</evidence>
<dbReference type="RefSeq" id="XP_002550838.1">
    <property type="nucleotide sequence ID" value="XM_002550792.1"/>
</dbReference>
<protein>
    <submittedName>
        <fullName evidence="3">Uncharacterized protein</fullName>
    </submittedName>
</protein>
<evidence type="ECO:0000313" key="3">
    <source>
        <dbReference type="EMBL" id="EER31406.1"/>
    </source>
</evidence>
<dbReference type="Proteomes" id="UP000002037">
    <property type="component" value="Unassembled WGS sequence"/>
</dbReference>
<dbReference type="GeneID" id="8299292"/>
<dbReference type="eggNOG" id="ENOG502SWPF">
    <property type="taxonomic scope" value="Eukaryota"/>
</dbReference>
<keyword evidence="2" id="KW-0472">Membrane</keyword>
<feature type="region of interest" description="Disordered" evidence="1">
    <location>
        <begin position="446"/>
        <end position="493"/>
    </location>
</feature>
<evidence type="ECO:0000313" key="4">
    <source>
        <dbReference type="Proteomes" id="UP000002037"/>
    </source>
</evidence>
<feature type="transmembrane region" description="Helical" evidence="2">
    <location>
        <begin position="65"/>
        <end position="84"/>
    </location>
</feature>
<feature type="compositionally biased region" description="Low complexity" evidence="1">
    <location>
        <begin position="200"/>
        <end position="217"/>
    </location>
</feature>
<keyword evidence="2" id="KW-0812">Transmembrane</keyword>
<sequence>MIRIRDLHIFTTLISISLSIALGILLLLCNYRNNVYNYLISIGSFVLAGYHLIELLLLDKNWISLGIQLLISLFNIISGILYILLHSSDNYRKKELHIAGVVLFIVNIAFMTICFMLICVPKLLVSVNIEDGELEMGKETNGVFDLLAKKASDATLCNDQKKTSNEKIEYSIENNWINNQDHGHIIPPSLSINSNLNQLNQQQQQQQRQSHLLHSSSTNSDLDKSRNISIMNIDDELITHQQHNIKTNNSNNHINNNNRNNSNDINDHNNCSNKHQIRKQRWKSIHDEKAVLANINENLLPGVLKQQTSQKFQRPVSNIYQEEHHEEKEEEDYRNALVGLEDIPNSTHHINQFDINDFNKLRKISGYNILPGTSNMINDENLYREQHEVEQYQSKDDLELLPFKETPVENIDNLSDVIKRPSLSTRSLSAPSVYDIQSGDAPSLYTFRKISNNSPPPKEEEELPVTPVSSSQLQQPTTPPTRKKSFIKSQSAKTSPIKKFFQESPKRIFKSRSSYNNRSSSIIPGELTHKHSNSVISNNNYSISLKSSFSSSSRSSPKKSLMTKSSTMSKLHKYSISVPNFNMNNATVLNHYYNHHHHHNPTSSINSDRFIFHSAGPSRVEPIDLWDIQTTNFDIDSTHRPDYDDYEFGRTAISDDTATNCSTNGDKVKPTTRGGEEQEEAGGGGGSRISSLPSQVFGEYDKEKWMTLKVLQQQEQQQDMIHSNENSQVEVI</sequence>
<keyword evidence="4" id="KW-1185">Reference proteome</keyword>
<accession>C5MGE3</accession>
<feature type="compositionally biased region" description="Low complexity" evidence="1">
    <location>
        <begin position="245"/>
        <end position="273"/>
    </location>
</feature>
<gene>
    <name evidence="3" type="ORF">CTRG_05136</name>
</gene>
<dbReference type="HOGENOM" id="CLU_025280_0_0_1"/>
<organism evidence="3 4">
    <name type="scientific">Candida tropicalis (strain ATCC MYA-3404 / T1)</name>
    <name type="common">Yeast</name>
    <dbReference type="NCBI Taxonomy" id="294747"/>
    <lineage>
        <taxon>Eukaryota</taxon>
        <taxon>Fungi</taxon>
        <taxon>Dikarya</taxon>
        <taxon>Ascomycota</taxon>
        <taxon>Saccharomycotina</taxon>
        <taxon>Pichiomycetes</taxon>
        <taxon>Debaryomycetaceae</taxon>
        <taxon>Candida/Lodderomyces clade</taxon>
        <taxon>Candida</taxon>
    </lineage>
</organism>
<proteinExistence type="predicted"/>
<feature type="transmembrane region" description="Helical" evidence="2">
    <location>
        <begin position="6"/>
        <end position="28"/>
    </location>
</feature>
<dbReference type="STRING" id="294747.C5MGE3"/>
<keyword evidence="2" id="KW-1133">Transmembrane helix</keyword>
<name>C5MGE3_CANTT</name>